<feature type="chain" id="PRO_5003406433" evidence="2">
    <location>
        <begin position="19"/>
        <end position="138"/>
    </location>
</feature>
<keyword evidence="4" id="KW-1185">Reference proteome</keyword>
<evidence type="ECO:0000256" key="2">
    <source>
        <dbReference type="SAM" id="SignalP"/>
    </source>
</evidence>
<accession>G0PJ48</accession>
<evidence type="ECO:0000313" key="3">
    <source>
        <dbReference type="EMBL" id="EGT58728.1"/>
    </source>
</evidence>
<dbReference type="AlphaFoldDB" id="G0PJ48"/>
<organism evidence="4">
    <name type="scientific">Caenorhabditis brenneri</name>
    <name type="common">Nematode worm</name>
    <dbReference type="NCBI Taxonomy" id="135651"/>
    <lineage>
        <taxon>Eukaryota</taxon>
        <taxon>Metazoa</taxon>
        <taxon>Ecdysozoa</taxon>
        <taxon>Nematoda</taxon>
        <taxon>Chromadorea</taxon>
        <taxon>Rhabditida</taxon>
        <taxon>Rhabditina</taxon>
        <taxon>Rhabditomorpha</taxon>
        <taxon>Rhabditoidea</taxon>
        <taxon>Rhabditidae</taxon>
        <taxon>Peloderinae</taxon>
        <taxon>Caenorhabditis</taxon>
    </lineage>
</organism>
<dbReference type="eggNOG" id="ENOG502TJ0F">
    <property type="taxonomic scope" value="Eukaryota"/>
</dbReference>
<dbReference type="InParanoid" id="G0PJ48"/>
<dbReference type="HOGENOM" id="CLU_154072_0_0_1"/>
<dbReference type="FunCoup" id="G0PJ48">
    <property type="interactions" value="581"/>
</dbReference>
<feature type="signal peptide" evidence="2">
    <location>
        <begin position="1"/>
        <end position="18"/>
    </location>
</feature>
<dbReference type="STRING" id="135651.G0PJ48"/>
<protein>
    <submittedName>
        <fullName evidence="3">Uncharacterized protein</fullName>
    </submittedName>
</protein>
<reference evidence="4" key="1">
    <citation type="submission" date="2011-07" db="EMBL/GenBank/DDBJ databases">
        <authorList>
            <consortium name="Caenorhabditis brenneri Sequencing and Analysis Consortium"/>
            <person name="Wilson R.K."/>
        </authorList>
    </citation>
    <scope>NUCLEOTIDE SEQUENCE [LARGE SCALE GENOMIC DNA]</scope>
    <source>
        <strain evidence="4">PB2801</strain>
    </source>
</reference>
<feature type="region of interest" description="Disordered" evidence="1">
    <location>
        <begin position="39"/>
        <end position="98"/>
    </location>
</feature>
<name>G0PJ48_CAEBE</name>
<evidence type="ECO:0000256" key="1">
    <source>
        <dbReference type="SAM" id="MobiDB-lite"/>
    </source>
</evidence>
<feature type="compositionally biased region" description="Basic and acidic residues" evidence="1">
    <location>
        <begin position="62"/>
        <end position="72"/>
    </location>
</feature>
<dbReference type="Proteomes" id="UP000008068">
    <property type="component" value="Unassembled WGS sequence"/>
</dbReference>
<sequence>MNYFFLIVATLVMALVYGYPTHDESMEGGPMNMTGDEPPMGNWTHGEPHHNMTGEHPMGHMNKGDSREVKHEDRKRRGASEDLQKAGNDALTEVEGAGKSAWDKAGELGREGMTAIGDAGNAVKTQATGLVDKVKEAI</sequence>
<dbReference type="OrthoDB" id="5898351at2759"/>
<dbReference type="EMBL" id="GL380638">
    <property type="protein sequence ID" value="EGT58728.1"/>
    <property type="molecule type" value="Genomic_DNA"/>
</dbReference>
<dbReference type="OMA" id="PTHDESM"/>
<gene>
    <name evidence="3" type="ORF">CAEBREN_23497</name>
</gene>
<evidence type="ECO:0000313" key="4">
    <source>
        <dbReference type="Proteomes" id="UP000008068"/>
    </source>
</evidence>
<keyword evidence="2" id="KW-0732">Signal</keyword>
<proteinExistence type="predicted"/>